<accession>A0A439CZQ0</accession>
<protein>
    <submittedName>
        <fullName evidence="2">Uncharacterized protein</fullName>
    </submittedName>
</protein>
<proteinExistence type="predicted"/>
<feature type="compositionally biased region" description="Basic residues" evidence="1">
    <location>
        <begin position="1"/>
        <end position="10"/>
    </location>
</feature>
<keyword evidence="3" id="KW-1185">Reference proteome</keyword>
<dbReference type="AlphaFoldDB" id="A0A439CZQ0"/>
<evidence type="ECO:0000313" key="2">
    <source>
        <dbReference type="EMBL" id="RWA07675.1"/>
    </source>
</evidence>
<name>A0A439CZQ0_9PEZI</name>
<dbReference type="Pfam" id="PF07958">
    <property type="entry name" value="DUF1688"/>
    <property type="match status" value="1"/>
</dbReference>
<feature type="compositionally biased region" description="Low complexity" evidence="1">
    <location>
        <begin position="32"/>
        <end position="52"/>
    </location>
</feature>
<comment type="caution">
    <text evidence="2">The sequence shown here is derived from an EMBL/GenBank/DDBJ whole genome shotgun (WGS) entry which is preliminary data.</text>
</comment>
<reference evidence="2 3" key="1">
    <citation type="submission" date="2018-12" db="EMBL/GenBank/DDBJ databases">
        <title>Draft genome sequence of Xylaria grammica IHI A82.</title>
        <authorList>
            <person name="Buettner E."/>
            <person name="Kellner H."/>
        </authorList>
    </citation>
    <scope>NUCLEOTIDE SEQUENCE [LARGE SCALE GENOMIC DNA]</scope>
    <source>
        <strain evidence="2 3">IHI A82</strain>
    </source>
</reference>
<evidence type="ECO:0000256" key="1">
    <source>
        <dbReference type="SAM" id="MobiDB-lite"/>
    </source>
</evidence>
<dbReference type="PANTHER" id="PTHR31687:SF3">
    <property type="entry name" value="PROTEIN URG3"/>
    <property type="match status" value="1"/>
</dbReference>
<dbReference type="EMBL" id="RYZI01000244">
    <property type="protein sequence ID" value="RWA07675.1"/>
    <property type="molecule type" value="Genomic_DNA"/>
</dbReference>
<dbReference type="Proteomes" id="UP000286045">
    <property type="component" value="Unassembled WGS sequence"/>
</dbReference>
<sequence>MGLFSRKPKTPRPLTKDSASFDSDNSRHNHSDIIISNNSSSRSNNVKSIRSNTFSFKSNSRTSASSLGGLQSPLPPMTPHLPKVNLPKPPDPSLDAAGYLRSLGAVRERSKVVTEKALQNQLNHFDVDLEKFPDVVQFVCRIIKDTIATAGWKREAWQHGSTA</sequence>
<evidence type="ECO:0000313" key="3">
    <source>
        <dbReference type="Proteomes" id="UP000286045"/>
    </source>
</evidence>
<dbReference type="STRING" id="363999.A0A439CZQ0"/>
<dbReference type="PANTHER" id="PTHR31687">
    <property type="match status" value="1"/>
</dbReference>
<feature type="compositionally biased region" description="Polar residues" evidence="1">
    <location>
        <begin position="53"/>
        <end position="69"/>
    </location>
</feature>
<feature type="region of interest" description="Disordered" evidence="1">
    <location>
        <begin position="1"/>
        <end position="93"/>
    </location>
</feature>
<dbReference type="InterPro" id="IPR012469">
    <property type="entry name" value="DUF1688"/>
</dbReference>
<gene>
    <name evidence="2" type="ORF">EKO27_g7448</name>
</gene>
<organism evidence="2 3">
    <name type="scientific">Xylaria grammica</name>
    <dbReference type="NCBI Taxonomy" id="363999"/>
    <lineage>
        <taxon>Eukaryota</taxon>
        <taxon>Fungi</taxon>
        <taxon>Dikarya</taxon>
        <taxon>Ascomycota</taxon>
        <taxon>Pezizomycotina</taxon>
        <taxon>Sordariomycetes</taxon>
        <taxon>Xylariomycetidae</taxon>
        <taxon>Xylariales</taxon>
        <taxon>Xylariaceae</taxon>
        <taxon>Xylaria</taxon>
    </lineage>
</organism>